<feature type="compositionally biased region" description="Basic and acidic residues" evidence="1">
    <location>
        <begin position="22"/>
        <end position="52"/>
    </location>
</feature>
<dbReference type="AlphaFoldDB" id="A0A251Q5Q9"/>
<gene>
    <name evidence="2" type="ORF">PRUPE_3G234200</name>
</gene>
<dbReference type="Gramene" id="ONI18720">
    <property type="protein sequence ID" value="ONI18720"/>
    <property type="gene ID" value="PRUPE_3G234200"/>
</dbReference>
<dbReference type="EMBL" id="CM007653">
    <property type="protein sequence ID" value="ONI18720.1"/>
    <property type="molecule type" value="Genomic_DNA"/>
</dbReference>
<sequence>MRPNQRGGEGIQMSHGFWVDMEQGKDGGDRENHAHGLHPTKLEKGREGEKCDSRRKRRGGEEGQTTSPTRCGAEGVGGFCFFASVSWLVSDSCVFGQSNKSINILQKKSTLFYFSFNVVFV</sequence>
<feature type="region of interest" description="Disordered" evidence="1">
    <location>
        <begin position="1"/>
        <end position="70"/>
    </location>
</feature>
<evidence type="ECO:0000313" key="3">
    <source>
        <dbReference type="Proteomes" id="UP000006882"/>
    </source>
</evidence>
<keyword evidence="3" id="KW-1185">Reference proteome</keyword>
<proteinExistence type="predicted"/>
<protein>
    <submittedName>
        <fullName evidence="2">Uncharacterized protein</fullName>
    </submittedName>
</protein>
<organism evidence="2 3">
    <name type="scientific">Prunus persica</name>
    <name type="common">Peach</name>
    <name type="synonym">Amygdalus persica</name>
    <dbReference type="NCBI Taxonomy" id="3760"/>
    <lineage>
        <taxon>Eukaryota</taxon>
        <taxon>Viridiplantae</taxon>
        <taxon>Streptophyta</taxon>
        <taxon>Embryophyta</taxon>
        <taxon>Tracheophyta</taxon>
        <taxon>Spermatophyta</taxon>
        <taxon>Magnoliopsida</taxon>
        <taxon>eudicotyledons</taxon>
        <taxon>Gunneridae</taxon>
        <taxon>Pentapetalae</taxon>
        <taxon>rosids</taxon>
        <taxon>fabids</taxon>
        <taxon>Rosales</taxon>
        <taxon>Rosaceae</taxon>
        <taxon>Amygdaloideae</taxon>
        <taxon>Amygdaleae</taxon>
        <taxon>Prunus</taxon>
    </lineage>
</organism>
<evidence type="ECO:0000313" key="2">
    <source>
        <dbReference type="EMBL" id="ONI18720.1"/>
    </source>
</evidence>
<dbReference type="Proteomes" id="UP000006882">
    <property type="component" value="Chromosome G3"/>
</dbReference>
<evidence type="ECO:0000256" key="1">
    <source>
        <dbReference type="SAM" id="MobiDB-lite"/>
    </source>
</evidence>
<accession>A0A251Q5Q9</accession>
<name>A0A251Q5Q9_PRUPE</name>
<reference evidence="2 3" key="1">
    <citation type="journal article" date="2013" name="Nat. Genet.">
        <title>The high-quality draft genome of peach (Prunus persica) identifies unique patterns of genetic diversity, domestication and genome evolution.</title>
        <authorList>
            <consortium name="International Peach Genome Initiative"/>
            <person name="Verde I."/>
            <person name="Abbott A.G."/>
            <person name="Scalabrin S."/>
            <person name="Jung S."/>
            <person name="Shu S."/>
            <person name="Marroni F."/>
            <person name="Zhebentyayeva T."/>
            <person name="Dettori M.T."/>
            <person name="Grimwood J."/>
            <person name="Cattonaro F."/>
            <person name="Zuccolo A."/>
            <person name="Rossini L."/>
            <person name="Jenkins J."/>
            <person name="Vendramin E."/>
            <person name="Meisel L.A."/>
            <person name="Decroocq V."/>
            <person name="Sosinski B."/>
            <person name="Prochnik S."/>
            <person name="Mitros T."/>
            <person name="Policriti A."/>
            <person name="Cipriani G."/>
            <person name="Dondini L."/>
            <person name="Ficklin S."/>
            <person name="Goodstein D.M."/>
            <person name="Xuan P."/>
            <person name="Del Fabbro C."/>
            <person name="Aramini V."/>
            <person name="Copetti D."/>
            <person name="Gonzalez S."/>
            <person name="Horner D.S."/>
            <person name="Falchi R."/>
            <person name="Lucas S."/>
            <person name="Mica E."/>
            <person name="Maldonado J."/>
            <person name="Lazzari B."/>
            <person name="Bielenberg D."/>
            <person name="Pirona R."/>
            <person name="Miculan M."/>
            <person name="Barakat A."/>
            <person name="Testolin R."/>
            <person name="Stella A."/>
            <person name="Tartarini S."/>
            <person name="Tonutti P."/>
            <person name="Arus P."/>
            <person name="Orellana A."/>
            <person name="Wells C."/>
            <person name="Main D."/>
            <person name="Vizzotto G."/>
            <person name="Silva H."/>
            <person name="Salamini F."/>
            <person name="Schmutz J."/>
            <person name="Morgante M."/>
            <person name="Rokhsar D.S."/>
        </authorList>
    </citation>
    <scope>NUCLEOTIDE SEQUENCE [LARGE SCALE GENOMIC DNA]</scope>
    <source>
        <strain evidence="3">cv. Nemared</strain>
    </source>
</reference>